<organism evidence="3 4">
    <name type="scientific">Lottia gigantea</name>
    <name type="common">Giant owl limpet</name>
    <dbReference type="NCBI Taxonomy" id="225164"/>
    <lineage>
        <taxon>Eukaryota</taxon>
        <taxon>Metazoa</taxon>
        <taxon>Spiralia</taxon>
        <taxon>Lophotrochozoa</taxon>
        <taxon>Mollusca</taxon>
        <taxon>Gastropoda</taxon>
        <taxon>Patellogastropoda</taxon>
        <taxon>Lottioidea</taxon>
        <taxon>Lottiidae</taxon>
        <taxon>Lottia</taxon>
    </lineage>
</organism>
<feature type="region of interest" description="Disordered" evidence="2">
    <location>
        <begin position="1031"/>
        <end position="1051"/>
    </location>
</feature>
<sequence length="1219" mass="136748">MPADKVKKASPAQKTKGTKGKSLAVKLGFKSASTKKSTSIKEKSGKRPVRGKAGFSLYPSDSDIDNVATLNNDIDKCSNILQQMIAVKQAKEKASPESKKRGSKKTGFKKEIIIPTANPDGDSSNASNRVIYKETLMEVRTPFNTRLISSTPDPDKIDESNVPLQANTQNRNSSQVQTHDGQTVTSAVVTMTSASPRTSAPVGMTQQFVSARDLMRPIAQAHVSQDQNYVHIHKISSSSLYHHNIVNNGSNEVTTSATDLSNHRPEYMTPPCRPDAVLKNGKQCYSTDELAYGQRSTESPLDLSGPKTNETSLNSCHQRPLSTDSIDDLHRKNLINFESEEEYERVENRRESNIEDLKCYIDNDEVSPPAGLKAPKQTRKSLNDIYDQQGEKRNDSSLRQTDSYEFSIKEQHVEKDGSDVPDFRENLKHFQEAAKTSTTNLKTGRLEVPQPTAAETIFINQIQYPTSHKPNKFLNIDIGVTPMPSPVRMAEPRARAILGRPHHALSPDEKSEPQKPRSPSQSVSPPQKVSPPRSMEQTGHFSPRLSPTPDATTNWNRRREYNHHRYDESLSQPMITPAKHQSGQGVMDEDDELFINVIEYPTEDGDETTEEQVMSDRHQIKDLPPHFARFGYLSDTPANSPMRFPRPRSQSSSRLSQLAAEGNQGQPKKSDHPFLRTILSDKTEGMQDPEFPDDAEPLKDAEAFPQMSTAFPVQPIKAQFPHLNYDTPMNSPVRPFFNGRVEAPPVKESELKGDYGQPIPTTNDPTAGVKKLRWLLAELLEVCDIDGDPDMCQLAQDLSNTLESIPQLKLTFNLQTEIELALQPLRTENSQLRRRLRIVNQQLKERERLEKEASTSSGVNFQVLQLQANNSSLQRQLKEEKEEQMKLSKQIEELEREKDKYKQERQTLLLALGEKDTDRLKLRQESSQENQKLRQDLALAQTRTEGSSLKLEASDRENHILKISLKQRDSEIERLQEVVHTLKDGVNEVLGCIENQSGNNRGVPSVPAPDTDNPRASISLQRLLQLVQQENYHASSDKSMRSDPGSVSILKPSTNQHVEFNAASRHSNSPLTQNALAEHNRILKTTRHNAVTMTTKPVDNQKDLKKTDQNANITEHVISNDQSRYSVTDYFKKYSSNTLDKSDRLSPIPTSNEEEIKGREFNISLGSIQDDVQSVMSSVSESSTSTAVDDSAFREGIANLDANIAKVQEALQRTKKIFS</sequence>
<reference evidence="3 4" key="1">
    <citation type="journal article" date="2013" name="Nature">
        <title>Insights into bilaterian evolution from three spiralian genomes.</title>
        <authorList>
            <person name="Simakov O."/>
            <person name="Marletaz F."/>
            <person name="Cho S.J."/>
            <person name="Edsinger-Gonzales E."/>
            <person name="Havlak P."/>
            <person name="Hellsten U."/>
            <person name="Kuo D.H."/>
            <person name="Larsson T."/>
            <person name="Lv J."/>
            <person name="Arendt D."/>
            <person name="Savage R."/>
            <person name="Osoegawa K."/>
            <person name="de Jong P."/>
            <person name="Grimwood J."/>
            <person name="Chapman J.A."/>
            <person name="Shapiro H."/>
            <person name="Aerts A."/>
            <person name="Otillar R.P."/>
            <person name="Terry A.Y."/>
            <person name="Boore J.L."/>
            <person name="Grigoriev I.V."/>
            <person name="Lindberg D.R."/>
            <person name="Seaver E.C."/>
            <person name="Weisblat D.A."/>
            <person name="Putnam N.H."/>
            <person name="Rokhsar D.S."/>
        </authorList>
    </citation>
    <scope>NUCLEOTIDE SEQUENCE [LARGE SCALE GENOMIC DNA]</scope>
</reference>
<dbReference type="GO" id="GO:0034451">
    <property type="term" value="C:centriolar satellite"/>
    <property type="evidence" value="ECO:0007669"/>
    <property type="project" value="TreeGrafter"/>
</dbReference>
<dbReference type="GeneID" id="20242266"/>
<feature type="region of interest" description="Disordered" evidence="2">
    <location>
        <begin position="503"/>
        <end position="555"/>
    </location>
</feature>
<feature type="compositionally biased region" description="Low complexity" evidence="2">
    <location>
        <begin position="517"/>
        <end position="534"/>
    </location>
</feature>
<name>V4AU87_LOTGI</name>
<keyword evidence="1" id="KW-0175">Coiled coil</keyword>
<dbReference type="OMA" id="VERHPIT"/>
<feature type="compositionally biased region" description="Polar residues" evidence="2">
    <location>
        <begin position="306"/>
        <end position="324"/>
    </location>
</feature>
<dbReference type="KEGG" id="lgi:LOTGIDRAFT_173034"/>
<evidence type="ECO:0000256" key="1">
    <source>
        <dbReference type="SAM" id="Coils"/>
    </source>
</evidence>
<dbReference type="CTD" id="20242266"/>
<feature type="compositionally biased region" description="Basic and acidic residues" evidence="2">
    <location>
        <begin position="505"/>
        <end position="515"/>
    </location>
</feature>
<evidence type="ECO:0008006" key="5">
    <source>
        <dbReference type="Google" id="ProtNLM"/>
    </source>
</evidence>
<feature type="coiled-coil region" evidence="1">
    <location>
        <begin position="829"/>
        <end position="943"/>
    </location>
</feature>
<protein>
    <recommendedName>
        <fullName evidence="5">Coiled-coil domain-containing protein 14</fullName>
    </recommendedName>
</protein>
<feature type="compositionally biased region" description="Low complexity" evidence="2">
    <location>
        <begin position="647"/>
        <end position="658"/>
    </location>
</feature>
<dbReference type="HOGENOM" id="CLU_268883_0_0_1"/>
<dbReference type="PANTHER" id="PTHR22367">
    <property type="entry name" value="COILED-COIL DOMAIN-CONTAINING PROTEIN 14"/>
    <property type="match status" value="1"/>
</dbReference>
<dbReference type="STRING" id="225164.V4AU87"/>
<evidence type="ECO:0000313" key="3">
    <source>
        <dbReference type="EMBL" id="ESP00843.1"/>
    </source>
</evidence>
<keyword evidence="4" id="KW-1185">Reference proteome</keyword>
<dbReference type="AlphaFoldDB" id="V4AU87"/>
<dbReference type="RefSeq" id="XP_009048471.1">
    <property type="nucleotide sequence ID" value="XM_009050223.1"/>
</dbReference>
<dbReference type="Pfam" id="PF15254">
    <property type="entry name" value="CCDC14"/>
    <property type="match status" value="1"/>
</dbReference>
<accession>V4AU87</accession>
<feature type="region of interest" description="Disordered" evidence="2">
    <location>
        <begin position="289"/>
        <end position="324"/>
    </location>
</feature>
<dbReference type="GO" id="GO:0071539">
    <property type="term" value="P:protein localization to centrosome"/>
    <property type="evidence" value="ECO:0007669"/>
    <property type="project" value="TreeGrafter"/>
</dbReference>
<dbReference type="EMBL" id="KB200650">
    <property type="protein sequence ID" value="ESP00843.1"/>
    <property type="molecule type" value="Genomic_DNA"/>
</dbReference>
<feature type="region of interest" description="Disordered" evidence="2">
    <location>
        <begin position="1"/>
        <end position="54"/>
    </location>
</feature>
<evidence type="ECO:0000256" key="2">
    <source>
        <dbReference type="SAM" id="MobiDB-lite"/>
    </source>
</evidence>
<dbReference type="OrthoDB" id="10014807at2759"/>
<dbReference type="Proteomes" id="UP000030746">
    <property type="component" value="Unassembled WGS sequence"/>
</dbReference>
<evidence type="ECO:0000313" key="4">
    <source>
        <dbReference type="Proteomes" id="UP000030746"/>
    </source>
</evidence>
<feature type="region of interest" description="Disordered" evidence="2">
    <location>
        <begin position="634"/>
        <end position="673"/>
    </location>
</feature>
<dbReference type="PANTHER" id="PTHR22367:SF2">
    <property type="entry name" value="COILED-COIL DOMAIN-CONTAINING PROTEIN 14"/>
    <property type="match status" value="1"/>
</dbReference>
<dbReference type="InterPro" id="IPR029343">
    <property type="entry name" value="CCDC14"/>
</dbReference>
<proteinExistence type="predicted"/>
<gene>
    <name evidence="3" type="ORF">LOTGIDRAFT_173034</name>
</gene>
<feature type="region of interest" description="Disordered" evidence="2">
    <location>
        <begin position="360"/>
        <end position="380"/>
    </location>
</feature>